<gene>
    <name evidence="1" type="ORF">AY555_10850</name>
</gene>
<sequence>MTGNRSVDEFRDDLLKHIASGSSPALDVWSIPTVGLTEKECRSFSIIRAMRALTYPENPDIREAASFELEVSRAAAKAMGKWTSGIIVPHDILGLALNTSKGGVAPGNIGGYRVDADYTRRHCATTASPCALVH</sequence>
<evidence type="ECO:0000313" key="2">
    <source>
        <dbReference type="Proteomes" id="UP000076066"/>
    </source>
</evidence>
<dbReference type="KEGG" id="hjo:AY555_10850"/>
<accession>A0A145VQY2</accession>
<dbReference type="Proteomes" id="UP000076066">
    <property type="component" value="Plasmid unnamed 2"/>
</dbReference>
<dbReference type="GeneID" id="53317647"/>
<keyword evidence="1" id="KW-0614">Plasmid</keyword>
<proteinExistence type="predicted"/>
<dbReference type="EMBL" id="CP014527">
    <property type="protein sequence ID" value="AMW35861.1"/>
    <property type="molecule type" value="Genomic_DNA"/>
</dbReference>
<keyword evidence="2" id="KW-1185">Reference proteome</keyword>
<geneLocation type="plasmid" evidence="1 2">
    <name>unnamed 2</name>
</geneLocation>
<name>A0A145VQY2_9PROT</name>
<reference evidence="1 2" key="1">
    <citation type="submission" date="2016-02" db="EMBL/GenBank/DDBJ databases">
        <title>Complete Genome of H5569, the type strain of the newly described species Haematospirillium jordaniae.</title>
        <authorList>
            <person name="Nicholson A.C."/>
            <person name="Humrighouse B.W."/>
            <person name="Loparov V."/>
            <person name="McQuiston J.R."/>
        </authorList>
    </citation>
    <scope>NUCLEOTIDE SEQUENCE [LARGE SCALE GENOMIC DNA]</scope>
    <source>
        <strain evidence="1 2">H5569</strain>
        <plasmid evidence="2">Plasmid unnamed 2</plasmid>
    </source>
</reference>
<organism evidence="1 2">
    <name type="scientific">Haematospirillum jordaniae</name>
    <dbReference type="NCBI Taxonomy" id="1549855"/>
    <lineage>
        <taxon>Bacteria</taxon>
        <taxon>Pseudomonadati</taxon>
        <taxon>Pseudomonadota</taxon>
        <taxon>Alphaproteobacteria</taxon>
        <taxon>Rhodospirillales</taxon>
        <taxon>Novispirillaceae</taxon>
        <taxon>Haematospirillum</taxon>
    </lineage>
</organism>
<dbReference type="RefSeq" id="WP_066137225.1">
    <property type="nucleotide sequence ID" value="NZ_CP014527.1"/>
</dbReference>
<protein>
    <submittedName>
        <fullName evidence="1">Uncharacterized protein</fullName>
    </submittedName>
</protein>
<evidence type="ECO:0000313" key="1">
    <source>
        <dbReference type="EMBL" id="AMW35861.1"/>
    </source>
</evidence>
<dbReference type="AlphaFoldDB" id="A0A145VQY2"/>
<dbReference type="OrthoDB" id="9806592at2"/>